<dbReference type="SUPFAM" id="SSF55003">
    <property type="entry name" value="PAP/Archaeal CCA-adding enzyme, C-terminal domain"/>
    <property type="match status" value="1"/>
</dbReference>
<gene>
    <name evidence="13" type="ORF">GRF29_103g365306</name>
</gene>
<comment type="similarity">
    <text evidence="2">Belongs to the poly(A) polymerase family.</text>
</comment>
<evidence type="ECO:0000259" key="12">
    <source>
        <dbReference type="Pfam" id="PF04928"/>
    </source>
</evidence>
<dbReference type="SUPFAM" id="SSF56219">
    <property type="entry name" value="DNase I-like"/>
    <property type="match status" value="1"/>
</dbReference>
<feature type="domain" description="Endonuclease/exonuclease/phosphatase" evidence="10">
    <location>
        <begin position="276"/>
        <end position="541"/>
    </location>
</feature>
<evidence type="ECO:0000259" key="11">
    <source>
        <dbReference type="Pfam" id="PF04457"/>
    </source>
</evidence>
<comment type="caution">
    <text evidence="13">The sequence shown here is derived from an EMBL/GenBank/DDBJ whole genome shotgun (WGS) entry which is preliminary data.</text>
</comment>
<dbReference type="Pfam" id="PF01909">
    <property type="entry name" value="NTP_transf_2"/>
    <property type="match status" value="1"/>
</dbReference>
<dbReference type="SUPFAM" id="SSF81631">
    <property type="entry name" value="PAP/OAS1 substrate-binding domain"/>
    <property type="match status" value="1"/>
</dbReference>
<dbReference type="PANTHER" id="PTHR10682:SF23">
    <property type="entry name" value="POLYNUCLEOTIDE ADENYLYLTRANSFERASE"/>
    <property type="match status" value="1"/>
</dbReference>
<evidence type="ECO:0000256" key="2">
    <source>
        <dbReference type="ARBA" id="ARBA00010912"/>
    </source>
</evidence>
<dbReference type="AlphaFoldDB" id="A0AAN6LW30"/>
<keyword evidence="6" id="KW-0547">Nucleotide-binding</keyword>
<evidence type="ECO:0000313" key="13">
    <source>
        <dbReference type="EMBL" id="KAK3207265.1"/>
    </source>
</evidence>
<dbReference type="InterPro" id="IPR040459">
    <property type="entry name" value="MJ1316"/>
</dbReference>
<evidence type="ECO:0000256" key="6">
    <source>
        <dbReference type="ARBA" id="ARBA00022741"/>
    </source>
</evidence>
<evidence type="ECO:0000256" key="8">
    <source>
        <dbReference type="ARBA" id="ARBA00023242"/>
    </source>
</evidence>
<evidence type="ECO:0000256" key="3">
    <source>
        <dbReference type="ARBA" id="ARBA00012388"/>
    </source>
</evidence>
<dbReference type="Gene3D" id="3.90.1140.10">
    <property type="entry name" value="Cyclic phosphodiesterase"/>
    <property type="match status" value="1"/>
</dbReference>
<evidence type="ECO:0000313" key="14">
    <source>
        <dbReference type="Proteomes" id="UP001280581"/>
    </source>
</evidence>
<dbReference type="GO" id="GO:0031123">
    <property type="term" value="P:RNA 3'-end processing"/>
    <property type="evidence" value="ECO:0007669"/>
    <property type="project" value="InterPro"/>
</dbReference>
<dbReference type="Pfam" id="PF03372">
    <property type="entry name" value="Exo_endo_phos"/>
    <property type="match status" value="1"/>
</dbReference>
<keyword evidence="7" id="KW-0067">ATP-binding</keyword>
<dbReference type="InterPro" id="IPR009097">
    <property type="entry name" value="Cyclic_Pdiesterase"/>
</dbReference>
<name>A0AAN6LW30_9PLEO</name>
<dbReference type="InterPro" id="IPR036691">
    <property type="entry name" value="Endo/exonu/phosph_ase_sf"/>
</dbReference>
<evidence type="ECO:0000256" key="5">
    <source>
        <dbReference type="ARBA" id="ARBA00022679"/>
    </source>
</evidence>
<dbReference type="EMBL" id="WVTA01000009">
    <property type="protein sequence ID" value="KAK3207265.1"/>
    <property type="molecule type" value="Genomic_DNA"/>
</dbReference>
<dbReference type="InterPro" id="IPR011068">
    <property type="entry name" value="NuclTrfase_I-like_C"/>
</dbReference>
<dbReference type="GO" id="GO:0003723">
    <property type="term" value="F:RNA binding"/>
    <property type="evidence" value="ECO:0007669"/>
    <property type="project" value="InterPro"/>
</dbReference>
<organism evidence="13 14">
    <name type="scientific">Pseudopithomyces chartarum</name>
    <dbReference type="NCBI Taxonomy" id="1892770"/>
    <lineage>
        <taxon>Eukaryota</taxon>
        <taxon>Fungi</taxon>
        <taxon>Dikarya</taxon>
        <taxon>Ascomycota</taxon>
        <taxon>Pezizomycotina</taxon>
        <taxon>Dothideomycetes</taxon>
        <taxon>Pleosporomycetidae</taxon>
        <taxon>Pleosporales</taxon>
        <taxon>Massarineae</taxon>
        <taxon>Didymosphaeriaceae</taxon>
        <taxon>Pseudopithomyces</taxon>
    </lineage>
</organism>
<dbReference type="SUPFAM" id="SSF81301">
    <property type="entry name" value="Nucleotidyltransferase"/>
    <property type="match status" value="1"/>
</dbReference>
<keyword evidence="4" id="KW-0507">mRNA processing</keyword>
<dbReference type="GO" id="GO:0006397">
    <property type="term" value="P:mRNA processing"/>
    <property type="evidence" value="ECO:0007669"/>
    <property type="project" value="UniProtKB-KW"/>
</dbReference>
<dbReference type="InterPro" id="IPR043519">
    <property type="entry name" value="NT_sf"/>
</dbReference>
<dbReference type="InterPro" id="IPR005135">
    <property type="entry name" value="Endo/exonuclease/phosphatase"/>
</dbReference>
<dbReference type="InterPro" id="IPR002934">
    <property type="entry name" value="Polymerase_NTP_transf_dom"/>
</dbReference>
<feature type="domain" description="MJ1316 RNA cyclic group end recognition" evidence="11">
    <location>
        <begin position="1121"/>
        <end position="1193"/>
    </location>
</feature>
<keyword evidence="5" id="KW-0808">Transferase</keyword>
<protein>
    <recommendedName>
        <fullName evidence="3">polynucleotide adenylyltransferase</fullName>
        <ecNumber evidence="3">2.7.7.19</ecNumber>
    </recommendedName>
</protein>
<dbReference type="GO" id="GO:0005634">
    <property type="term" value="C:nucleus"/>
    <property type="evidence" value="ECO:0007669"/>
    <property type="project" value="UniProtKB-SubCell"/>
</dbReference>
<feature type="domain" description="Poly(A) polymerase central" evidence="12">
    <location>
        <begin position="782"/>
        <end position="906"/>
    </location>
</feature>
<sequence length="1209" mass="135828">MAGPSQQYATGAIATRSYDTALCIIPPQLRCEEINKLRSLYDKAYEKWPPHINLIYPFVNPEHLPRAKELIEEHFQIRVSERDQTTVRLGGAGIFKQKKDIIVFLQDDSDKEANILGRCRTGALEALGQKISPHVPHLTVGQAQDSSVSARQFLINKVNFLPAFEFDVNSLAILVRERKSGVADANSQMRLWGTVSLGMHGISVAPLDEFWITDVARNREAAASGHELDSISVPESMSNRQVQHGTTYTFNNALQKWSVSTSKTGESAAQKLHVSSYNVLLDSEYPPSHERDPLVIQTILRESALADVLVLQEVSDDFLIFLLQDENVRERYSFVSHGPPNQEDIGPLPSLRNIVVLSKWYFEWDFVPFHRRHKGAIISSFPTLVDGEHENSGPFVVASVHLSAGLTDGSVAAKKVQLQNVITHLKQNHPRSPWVVAGDFNIPTSRYTIDEAVKQKDISRETSSVLDSIDQFLSENGLVDGWAVSRVEGLDETVTLDAADLFEGEEGATFNPGDNPLAAYSSGTSENRPQRYDRIFVRPQDRLKLTKFNYFGLPEFVEGTKSVASDHYGVRAGFDLLSSNGHQNSSGLVSMPLRDIIHKQASPELSFPGDLTAVLSKQGSFPTTDEKTSYDNAFSLIRDILLGNNGDVSNMPDIPLVVVPVGSYALGVWTRGSDIDCLCIGSISSKTFFQLARQRINKADSKGVRLLRKVEANTGTMLELSVNGLNVDLQYCPAADIVHRWSDFAVLPPTDPIFNLPILSLRKLKPIRDLTYIQRTLPSIASFRIAYHFIRRWSTSRGIYSAKFGYLGGIHITLMLSWVCKRLAHDTGYVSAEDLILSFFHYYAYFDWANDMVYDAFFHKKKPRYQRSTREPMVILGFYAPNSNIAHTATVPGLQVLRDELRQADERLSAPGMTWGKFFDSDKPAIQRFLTSSESYVKIDIQYWGRALSHGKGLVGWVESRCINLVIDIHKALPHLSARIWPERFAEDEAHASDAYYHGCYLIGLSRNEANSVIGKEDKAEAKATLQKVFDRFLTQVRGDDRYYDESTAWVDVSLTTSSHVKNLQLDNREWGIYMPDLDPDDDEEDAAYESDVDYEASTSRKLPIRTVTSEPGKAVSSNKLRPASDILNRLRWDANLDPSNYIVGYEDRFLGAKELSLEKWKTEQTDEEFIPQHRILYFKKRGDDSADVVWERATRVDKIFGSGVGDGL</sequence>
<keyword evidence="8" id="KW-0539">Nucleus</keyword>
<feature type="domain" description="Polymerase nucleotidyl transferase" evidence="9">
    <location>
        <begin position="658"/>
        <end position="702"/>
    </location>
</feature>
<dbReference type="Gene3D" id="3.60.10.10">
    <property type="entry name" value="Endonuclease/exonuclease/phosphatase"/>
    <property type="match status" value="1"/>
</dbReference>
<dbReference type="Gene3D" id="1.10.1410.10">
    <property type="match status" value="1"/>
</dbReference>
<dbReference type="Pfam" id="PF13563">
    <property type="entry name" value="2_5_RNA_ligase2"/>
    <property type="match status" value="1"/>
</dbReference>
<proteinExistence type="inferred from homology"/>
<dbReference type="Proteomes" id="UP001280581">
    <property type="component" value="Unassembled WGS sequence"/>
</dbReference>
<dbReference type="GO" id="GO:1990817">
    <property type="term" value="F:poly(A) RNA polymerase activity"/>
    <property type="evidence" value="ECO:0007669"/>
    <property type="project" value="UniProtKB-EC"/>
</dbReference>
<dbReference type="GO" id="GO:0005524">
    <property type="term" value="F:ATP binding"/>
    <property type="evidence" value="ECO:0007669"/>
    <property type="project" value="UniProtKB-KW"/>
</dbReference>
<dbReference type="InterPro" id="IPR007012">
    <property type="entry name" value="PolA_pol_cen_dom"/>
</dbReference>
<dbReference type="Gene3D" id="3.30.70.590">
    <property type="entry name" value="Poly(A) polymerase predicted RNA binding domain"/>
    <property type="match status" value="1"/>
</dbReference>
<evidence type="ECO:0000256" key="4">
    <source>
        <dbReference type="ARBA" id="ARBA00022664"/>
    </source>
</evidence>
<dbReference type="Pfam" id="PF04928">
    <property type="entry name" value="PAP_central"/>
    <property type="match status" value="1"/>
</dbReference>
<dbReference type="SUPFAM" id="SSF55144">
    <property type="entry name" value="LigT-like"/>
    <property type="match status" value="1"/>
</dbReference>
<dbReference type="PANTHER" id="PTHR10682">
    <property type="entry name" value="POLY A POLYMERASE"/>
    <property type="match status" value="1"/>
</dbReference>
<dbReference type="EC" id="2.7.7.19" evidence="3"/>
<keyword evidence="14" id="KW-1185">Reference proteome</keyword>
<evidence type="ECO:0000259" key="9">
    <source>
        <dbReference type="Pfam" id="PF01909"/>
    </source>
</evidence>
<dbReference type="Pfam" id="PF04457">
    <property type="entry name" value="MJ1316"/>
    <property type="match status" value="1"/>
</dbReference>
<evidence type="ECO:0000259" key="10">
    <source>
        <dbReference type="Pfam" id="PF03372"/>
    </source>
</evidence>
<comment type="subcellular location">
    <subcellularLocation>
        <location evidence="1">Nucleus</location>
    </subcellularLocation>
</comment>
<reference evidence="13 14" key="1">
    <citation type="submission" date="2021-02" db="EMBL/GenBank/DDBJ databases">
        <title>Genome assembly of Pseudopithomyces chartarum.</title>
        <authorList>
            <person name="Jauregui R."/>
            <person name="Singh J."/>
            <person name="Voisey C."/>
        </authorList>
    </citation>
    <scope>NUCLEOTIDE SEQUENCE [LARGE SCALE GENOMIC DNA]</scope>
    <source>
        <strain evidence="13 14">AGR01</strain>
    </source>
</reference>
<evidence type="ECO:0000256" key="1">
    <source>
        <dbReference type="ARBA" id="ARBA00004123"/>
    </source>
</evidence>
<evidence type="ECO:0000256" key="7">
    <source>
        <dbReference type="ARBA" id="ARBA00022840"/>
    </source>
</evidence>
<accession>A0AAN6LW30</accession>